<protein>
    <submittedName>
        <fullName evidence="1">Uncharacterized protein</fullName>
    </submittedName>
</protein>
<name>A0A8S5S878_9CAUD</name>
<proteinExistence type="predicted"/>
<dbReference type="EMBL" id="BK032551">
    <property type="protein sequence ID" value="DAF47169.1"/>
    <property type="molecule type" value="Genomic_DNA"/>
</dbReference>
<accession>A0A8S5S878</accession>
<organism evidence="1">
    <name type="scientific">Caudovirales sp. ctTVN2</name>
    <dbReference type="NCBI Taxonomy" id="2827634"/>
    <lineage>
        <taxon>Viruses</taxon>
        <taxon>Duplodnaviria</taxon>
        <taxon>Heunggongvirae</taxon>
        <taxon>Uroviricota</taxon>
        <taxon>Caudoviricetes</taxon>
    </lineage>
</organism>
<sequence length="135" mass="15645">MKYSWNTARGAKIDLDVDKKVVTEETIWSDGNEVTVPCHKWQYTINSLLVNGQEMKEGAYKQQIGRWPENVHYAFGVYVMANGKKQQAFVEIPDEIESEIYGEERAYQKAKVEKELAVGEEHEKHYNAVMDMLNK</sequence>
<evidence type="ECO:0000313" key="1">
    <source>
        <dbReference type="EMBL" id="DAF47169.1"/>
    </source>
</evidence>
<reference evidence="1" key="1">
    <citation type="journal article" date="2021" name="Proc. Natl. Acad. Sci. U.S.A.">
        <title>A Catalog of Tens of Thousands of Viruses from Human Metagenomes Reveals Hidden Associations with Chronic Diseases.</title>
        <authorList>
            <person name="Tisza M.J."/>
            <person name="Buck C.B."/>
        </authorList>
    </citation>
    <scope>NUCLEOTIDE SEQUENCE</scope>
    <source>
        <strain evidence="1">CtTVN2</strain>
    </source>
</reference>